<evidence type="ECO:0000313" key="5">
    <source>
        <dbReference type="Proteomes" id="UP000030645"/>
    </source>
</evidence>
<keyword evidence="5" id="KW-1185">Reference proteome</keyword>
<dbReference type="AlphaFoldDB" id="W9RR93"/>
<feature type="transmembrane region" description="Helical" evidence="3">
    <location>
        <begin position="118"/>
        <end position="144"/>
    </location>
</feature>
<evidence type="ECO:0000256" key="2">
    <source>
        <dbReference type="SAM" id="MobiDB-lite"/>
    </source>
</evidence>
<feature type="coiled-coil region" evidence="1">
    <location>
        <begin position="203"/>
        <end position="244"/>
    </location>
</feature>
<proteinExistence type="predicted"/>
<feature type="compositionally biased region" description="Low complexity" evidence="2">
    <location>
        <begin position="29"/>
        <end position="39"/>
    </location>
</feature>
<dbReference type="eggNOG" id="ENOG502RZ47">
    <property type="taxonomic scope" value="Eukaryota"/>
</dbReference>
<feature type="compositionally biased region" description="Polar residues" evidence="2">
    <location>
        <begin position="73"/>
        <end position="94"/>
    </location>
</feature>
<keyword evidence="3" id="KW-0472">Membrane</keyword>
<organism evidence="4 5">
    <name type="scientific">Morus notabilis</name>
    <dbReference type="NCBI Taxonomy" id="981085"/>
    <lineage>
        <taxon>Eukaryota</taxon>
        <taxon>Viridiplantae</taxon>
        <taxon>Streptophyta</taxon>
        <taxon>Embryophyta</taxon>
        <taxon>Tracheophyta</taxon>
        <taxon>Spermatophyta</taxon>
        <taxon>Magnoliopsida</taxon>
        <taxon>eudicotyledons</taxon>
        <taxon>Gunneridae</taxon>
        <taxon>Pentapetalae</taxon>
        <taxon>rosids</taxon>
        <taxon>fabids</taxon>
        <taxon>Rosales</taxon>
        <taxon>Moraceae</taxon>
        <taxon>Moreae</taxon>
        <taxon>Morus</taxon>
    </lineage>
</organism>
<sequence length="333" mass="37101">MAKDEWMRTAMSDDMLVVELLVRLKQSQAAAASPLKSSPPSQPSPTFPLTWSVRLPRSRALRCDAVSQRKQGDVSTRCSPTTPLSWSGAASPSATADGFEESSRPSNNRSPSQARSKVLLSSFTFPLRLIFFSLVAMCQMYGLLTKRRFLCVDLNSDQRRLCTCLASSSVSGRVFSPVQGIATNNELASAITTSRRSRRKKTFAELKEEENSLLKERVHLKRELAKLRATFKEQREKNDSLKRMKLELHVDSAKYVNADGFKMASSSQPQERIASTSDNVRSTMQLAHHSNAQSDSFDESNTNSNRDGFFLLPDLNSLPCDEDYGSETFYGSS</sequence>
<feature type="region of interest" description="Disordered" evidence="2">
    <location>
        <begin position="29"/>
        <end position="50"/>
    </location>
</feature>
<dbReference type="PANTHER" id="PTHR35099">
    <property type="entry name" value="OS02G0182700 PROTEIN"/>
    <property type="match status" value="1"/>
</dbReference>
<dbReference type="EMBL" id="KE345504">
    <property type="protein sequence ID" value="EXC04750.1"/>
    <property type="molecule type" value="Genomic_DNA"/>
</dbReference>
<reference evidence="5" key="1">
    <citation type="submission" date="2013-01" db="EMBL/GenBank/DDBJ databases">
        <title>Draft Genome Sequence of a Mulberry Tree, Morus notabilis C.K. Schneid.</title>
        <authorList>
            <person name="He N."/>
            <person name="Zhao S."/>
        </authorList>
    </citation>
    <scope>NUCLEOTIDE SEQUENCE</scope>
</reference>
<dbReference type="PANTHER" id="PTHR35099:SF2">
    <property type="entry name" value="OS02G0182700 PROTEIN"/>
    <property type="match status" value="1"/>
</dbReference>
<protein>
    <recommendedName>
        <fullName evidence="6">BZIP domain-containing protein</fullName>
    </recommendedName>
</protein>
<keyword evidence="3" id="KW-1133">Transmembrane helix</keyword>
<dbReference type="CDD" id="cd14686">
    <property type="entry name" value="bZIP"/>
    <property type="match status" value="1"/>
</dbReference>
<evidence type="ECO:0000313" key="4">
    <source>
        <dbReference type="EMBL" id="EXC04750.1"/>
    </source>
</evidence>
<evidence type="ECO:0008006" key="6">
    <source>
        <dbReference type="Google" id="ProtNLM"/>
    </source>
</evidence>
<name>W9RR93_9ROSA</name>
<gene>
    <name evidence="4" type="ORF">L484_003458</name>
</gene>
<feature type="region of interest" description="Disordered" evidence="2">
    <location>
        <begin position="66"/>
        <end position="113"/>
    </location>
</feature>
<accession>W9RR93</accession>
<dbReference type="Proteomes" id="UP000030645">
    <property type="component" value="Unassembled WGS sequence"/>
</dbReference>
<evidence type="ECO:0000256" key="3">
    <source>
        <dbReference type="SAM" id="Phobius"/>
    </source>
</evidence>
<evidence type="ECO:0000256" key="1">
    <source>
        <dbReference type="SAM" id="Coils"/>
    </source>
</evidence>
<keyword evidence="3" id="KW-0812">Transmembrane</keyword>
<keyword evidence="1" id="KW-0175">Coiled coil</keyword>